<comment type="caution">
    <text evidence="2">The sequence shown here is derived from an EMBL/GenBank/DDBJ whole genome shotgun (WGS) entry which is preliminary data.</text>
</comment>
<evidence type="ECO:0000259" key="1">
    <source>
        <dbReference type="Pfam" id="PF17667"/>
    </source>
</evidence>
<dbReference type="Gene3D" id="1.10.510.10">
    <property type="entry name" value="Transferase(Phosphotransferase) domain 1"/>
    <property type="match status" value="2"/>
</dbReference>
<dbReference type="PROSITE" id="PS00109">
    <property type="entry name" value="PROTEIN_KINASE_TYR"/>
    <property type="match status" value="1"/>
</dbReference>
<dbReference type="GO" id="GO:0004672">
    <property type="term" value="F:protein kinase activity"/>
    <property type="evidence" value="ECO:0007669"/>
    <property type="project" value="InterPro"/>
</dbReference>
<evidence type="ECO:0000313" key="2">
    <source>
        <dbReference type="EMBL" id="PPQ78945.1"/>
    </source>
</evidence>
<dbReference type="OrthoDB" id="2747778at2759"/>
<accession>A0A409WK94</accession>
<dbReference type="InterPro" id="IPR011009">
    <property type="entry name" value="Kinase-like_dom_sf"/>
</dbReference>
<dbReference type="InParanoid" id="A0A409WK94"/>
<dbReference type="PANTHER" id="PTHR38248">
    <property type="entry name" value="FUNK1 6"/>
    <property type="match status" value="1"/>
</dbReference>
<reference evidence="2 3" key="1">
    <citation type="journal article" date="2018" name="Evol. Lett.">
        <title>Horizontal gene cluster transfer increased hallucinogenic mushroom diversity.</title>
        <authorList>
            <person name="Reynolds H.T."/>
            <person name="Vijayakumar V."/>
            <person name="Gluck-Thaler E."/>
            <person name="Korotkin H.B."/>
            <person name="Matheny P.B."/>
            <person name="Slot J.C."/>
        </authorList>
    </citation>
    <scope>NUCLEOTIDE SEQUENCE [LARGE SCALE GENOMIC DNA]</scope>
    <source>
        <strain evidence="2 3">2631</strain>
    </source>
</reference>
<gene>
    <name evidence="2" type="ORF">CVT25_002396</name>
</gene>
<dbReference type="EMBL" id="NHYD01003398">
    <property type="protein sequence ID" value="PPQ78945.1"/>
    <property type="molecule type" value="Genomic_DNA"/>
</dbReference>
<organism evidence="2 3">
    <name type="scientific">Psilocybe cyanescens</name>
    <dbReference type="NCBI Taxonomy" id="93625"/>
    <lineage>
        <taxon>Eukaryota</taxon>
        <taxon>Fungi</taxon>
        <taxon>Dikarya</taxon>
        <taxon>Basidiomycota</taxon>
        <taxon>Agaricomycotina</taxon>
        <taxon>Agaricomycetes</taxon>
        <taxon>Agaricomycetidae</taxon>
        <taxon>Agaricales</taxon>
        <taxon>Agaricineae</taxon>
        <taxon>Strophariaceae</taxon>
        <taxon>Psilocybe</taxon>
    </lineage>
</organism>
<protein>
    <recommendedName>
        <fullName evidence="1">Fungal-type protein kinase domain-containing protein</fullName>
    </recommendedName>
</protein>
<feature type="domain" description="Fungal-type protein kinase" evidence="1">
    <location>
        <begin position="24"/>
        <end position="150"/>
    </location>
</feature>
<feature type="domain" description="Fungal-type protein kinase" evidence="1">
    <location>
        <begin position="459"/>
        <end position="545"/>
    </location>
</feature>
<dbReference type="InterPro" id="IPR008266">
    <property type="entry name" value="Tyr_kinase_AS"/>
</dbReference>
<evidence type="ECO:0000313" key="3">
    <source>
        <dbReference type="Proteomes" id="UP000283269"/>
    </source>
</evidence>
<dbReference type="Proteomes" id="UP000283269">
    <property type="component" value="Unassembled WGS sequence"/>
</dbReference>
<dbReference type="PANTHER" id="PTHR38248:SF2">
    <property type="entry name" value="FUNK1 11"/>
    <property type="match status" value="1"/>
</dbReference>
<sequence length="626" mass="71228">MYYQVTKTSTVLKKCGGLENTSHQYKHRRFVFEENLTHLEEFKDVKELLTTFSDAIQVHSKAYDHARILHGNINPGNIMIDQHGRGLLIDWDLSKSVTDEVITASLPERTGTWQFIACRLVDSAGNSDPPTPIHNKDDDWESFWHVLFWVALRNCVHGTAASHVQETLIQAYDRSIINARGSSAFGFKFSIITSSAYIIKMNFVSPPLLKMLLQFQAIINTRYILDSEQIDLLVTWKDDALRKRNGAAADDEISPELLGTVSPELMLQMQAHNRKPGREFPVFDPYYFFKSLQPKCAPDLFMELFGPDETVDWVTGSTNFNRDSLLTPAQISLNKPKCRRHQLVAAKFGEAGWQKAAVDRDRVFSVAHRPDNKPTTMVPLFSSGPSPEDVHHVVSAPSFMSTGSPTSRSIPIFNTFCGKIGDFAFLKDTWENAFEEFASGTSDLWYAEGQDGVSGTDPHREAYDKAMVVHRDISANNIMIDKGGRGLLVDWDFSKSIDEKKKERQQPERTLFIAYRLNSYHPPDALILVYNRQDDVESSWHVLFSVALRRSEHLADKRFLVQAVQWYNDNDQAAISEVPNAALVAKIHAMTHVHLIKDQNFLSALRDVLEAPWPFDIYFHLKNRLH</sequence>
<name>A0A409WK94_PSICY</name>
<dbReference type="InterPro" id="IPR040976">
    <property type="entry name" value="Pkinase_fungal"/>
</dbReference>
<dbReference type="Pfam" id="PF17667">
    <property type="entry name" value="Pkinase_fungal"/>
    <property type="match status" value="2"/>
</dbReference>
<keyword evidence="3" id="KW-1185">Reference proteome</keyword>
<proteinExistence type="predicted"/>
<dbReference type="AlphaFoldDB" id="A0A409WK94"/>
<dbReference type="SUPFAM" id="SSF56112">
    <property type="entry name" value="Protein kinase-like (PK-like)"/>
    <property type="match status" value="2"/>
</dbReference>